<dbReference type="InterPro" id="IPR037176">
    <property type="entry name" value="Osmotin/thaumatin-like_sf"/>
</dbReference>
<comment type="caution">
    <text evidence="2">The sequence shown here is derived from an EMBL/GenBank/DDBJ whole genome shotgun (WGS) entry which is preliminary data.</text>
</comment>
<reference evidence="2 3" key="1">
    <citation type="submission" date="2024-07" db="EMBL/GenBank/DDBJ databases">
        <authorList>
            <person name="Hebao G."/>
        </authorList>
    </citation>
    <scope>NUCLEOTIDE SEQUENCE [LARGE SCALE GENOMIC DNA]</scope>
    <source>
        <strain evidence="2 3">ACCC 02193</strain>
    </source>
</reference>
<evidence type="ECO:0000256" key="1">
    <source>
        <dbReference type="SAM" id="MobiDB-lite"/>
    </source>
</evidence>
<evidence type="ECO:0000313" key="3">
    <source>
        <dbReference type="Proteomes" id="UP001565243"/>
    </source>
</evidence>
<organism evidence="2 3">
    <name type="scientific">Erwinia aeris</name>
    <dbReference type="NCBI Taxonomy" id="3239803"/>
    <lineage>
        <taxon>Bacteria</taxon>
        <taxon>Pseudomonadati</taxon>
        <taxon>Pseudomonadota</taxon>
        <taxon>Gammaproteobacteria</taxon>
        <taxon>Enterobacterales</taxon>
        <taxon>Erwiniaceae</taxon>
        <taxon>Erwinia</taxon>
    </lineage>
</organism>
<feature type="region of interest" description="Disordered" evidence="1">
    <location>
        <begin position="20"/>
        <end position="66"/>
    </location>
</feature>
<feature type="compositionally biased region" description="Low complexity" evidence="1">
    <location>
        <begin position="127"/>
        <end position="153"/>
    </location>
</feature>
<name>A0ABV4E9M7_9GAMM</name>
<dbReference type="RefSeq" id="WP_253458859.1">
    <property type="nucleotide sequence ID" value="NZ_JBGFFX010000008.1"/>
</dbReference>
<feature type="compositionally biased region" description="Polar residues" evidence="1">
    <location>
        <begin position="37"/>
        <end position="52"/>
    </location>
</feature>
<accession>A0ABV4E9M7</accession>
<dbReference type="Gene3D" id="2.60.110.10">
    <property type="entry name" value="Thaumatin"/>
    <property type="match status" value="1"/>
</dbReference>
<dbReference type="SUPFAM" id="SSF49870">
    <property type="entry name" value="Osmotin, thaumatin-like protein"/>
    <property type="match status" value="1"/>
</dbReference>
<keyword evidence="3" id="KW-1185">Reference proteome</keyword>
<feature type="region of interest" description="Disordered" evidence="1">
    <location>
        <begin position="106"/>
        <end position="171"/>
    </location>
</feature>
<dbReference type="EMBL" id="JBGFFX010000008">
    <property type="protein sequence ID" value="MEY8771541.1"/>
    <property type="molecule type" value="Genomic_DNA"/>
</dbReference>
<dbReference type="SMART" id="SM00205">
    <property type="entry name" value="THN"/>
    <property type="match status" value="1"/>
</dbReference>
<gene>
    <name evidence="2" type="ORF">AB6T85_14155</name>
</gene>
<protein>
    <submittedName>
        <fullName evidence="2">Uncharacterized protein</fullName>
    </submittedName>
</protein>
<sequence length="334" mass="34278">MNMPISSLLNRVLLNASSEASSAFQPPQQQSGAQAARTGSISFGSPATSNLPELSKNGQDDAGSSSFNQFMQQIGKLLQTALSAIDSLAQQVNKAHASPERINAASPAVANGPSTTPLANGTAAPSQTTTAANADVTAASSTSSSQAVNSNTALDPAKNSLTFENKGDKPMTIAFTPNADGSARPDDLTLQPGETKTQNFDANWSGNFRSTAGDGANATLGEVKFDGGSGQTYYDVSYIEGNNAAMTIGPAKGDGRVSGTLDDLVSNAPDGIKAKDADGNVYGLKKSTTSNQQDAAVVDYYRQHVAADKGYVIPSDDASTLGSSTKNLKVELKG</sequence>
<feature type="compositionally biased region" description="Low complexity" evidence="1">
    <location>
        <begin position="20"/>
        <end position="36"/>
    </location>
</feature>
<dbReference type="InterPro" id="IPR001938">
    <property type="entry name" value="Thaumatin"/>
</dbReference>
<dbReference type="Proteomes" id="UP001565243">
    <property type="component" value="Unassembled WGS sequence"/>
</dbReference>
<feature type="compositionally biased region" description="Polar residues" evidence="1">
    <location>
        <begin position="112"/>
        <end position="126"/>
    </location>
</feature>
<proteinExistence type="predicted"/>
<evidence type="ECO:0000313" key="2">
    <source>
        <dbReference type="EMBL" id="MEY8771541.1"/>
    </source>
</evidence>